<feature type="region of interest" description="Disordered" evidence="1">
    <location>
        <begin position="1"/>
        <end position="27"/>
    </location>
</feature>
<evidence type="ECO:0000313" key="3">
    <source>
        <dbReference type="Proteomes" id="UP001152519"/>
    </source>
</evidence>
<proteinExistence type="predicted"/>
<sequence>MARRPPGAIRAQRWPARKKDVPPARQVSGVPHRTRAAINQLEARHLWRGAVAEALHHYERFLRQPGRYLSLPWDDCPCCNPAEARDILGEALRLLPPAARAGLQKIVTPLDAEYLRRTLPDPVAASISPWHAEAWWRQRVRER</sequence>
<organism evidence="2 3">
    <name type="scientific">Actinacidiphila cocklensis</name>
    <dbReference type="NCBI Taxonomy" id="887465"/>
    <lineage>
        <taxon>Bacteria</taxon>
        <taxon>Bacillati</taxon>
        <taxon>Actinomycetota</taxon>
        <taxon>Actinomycetes</taxon>
        <taxon>Kitasatosporales</taxon>
        <taxon>Streptomycetaceae</taxon>
        <taxon>Actinacidiphila</taxon>
    </lineage>
</organism>
<keyword evidence="3" id="KW-1185">Reference proteome</keyword>
<gene>
    <name evidence="2" type="ORF">SCOCK_160082</name>
</gene>
<evidence type="ECO:0000313" key="2">
    <source>
        <dbReference type="EMBL" id="CAG6392300.1"/>
    </source>
</evidence>
<evidence type="ECO:0000256" key="1">
    <source>
        <dbReference type="SAM" id="MobiDB-lite"/>
    </source>
</evidence>
<reference evidence="2" key="1">
    <citation type="submission" date="2021-05" db="EMBL/GenBank/DDBJ databases">
        <authorList>
            <person name="Arsene-Ploetze F."/>
        </authorList>
    </citation>
    <scope>NUCLEOTIDE SEQUENCE</scope>
    <source>
        <strain evidence="2">DSM 42138</strain>
    </source>
</reference>
<accession>A0A9W4E2Y5</accession>
<dbReference type="EMBL" id="CAJSLV010000044">
    <property type="protein sequence ID" value="CAG6392300.1"/>
    <property type="molecule type" value="Genomic_DNA"/>
</dbReference>
<dbReference type="AlphaFoldDB" id="A0A9W4E2Y5"/>
<comment type="caution">
    <text evidence="2">The sequence shown here is derived from an EMBL/GenBank/DDBJ whole genome shotgun (WGS) entry which is preliminary data.</text>
</comment>
<name>A0A9W4E2Y5_9ACTN</name>
<protein>
    <submittedName>
        <fullName evidence="2">Uncharacterized protein</fullName>
    </submittedName>
</protein>
<dbReference type="Proteomes" id="UP001152519">
    <property type="component" value="Unassembled WGS sequence"/>
</dbReference>